<gene>
    <name evidence="1" type="ORF">PsorP6_002925</name>
</gene>
<evidence type="ECO:0000313" key="2">
    <source>
        <dbReference type="Proteomes" id="UP001163321"/>
    </source>
</evidence>
<evidence type="ECO:0000313" key="1">
    <source>
        <dbReference type="EMBL" id="KAI9907505.1"/>
    </source>
</evidence>
<proteinExistence type="predicted"/>
<sequence length="122" mass="14308">MLLLFFHIQISTLMVTNLIIDRDYTKFARIGLDRVITRILNRRISCKGLFNSVIQGLTFLPRILLAPRLHLLHLLRISGYQCHGCDDRVRRTHLYTSRSRILLFLDKATLSDTFLTVIQKNR</sequence>
<accession>A0ACC0VNG9</accession>
<comment type="caution">
    <text evidence="1">The sequence shown here is derived from an EMBL/GenBank/DDBJ whole genome shotgun (WGS) entry which is preliminary data.</text>
</comment>
<protein>
    <submittedName>
        <fullName evidence="1">Uncharacterized protein</fullName>
    </submittedName>
</protein>
<keyword evidence="2" id="KW-1185">Reference proteome</keyword>
<dbReference type="EMBL" id="CM047587">
    <property type="protein sequence ID" value="KAI9907505.1"/>
    <property type="molecule type" value="Genomic_DNA"/>
</dbReference>
<name>A0ACC0VNG9_9STRA</name>
<reference evidence="1 2" key="1">
    <citation type="journal article" date="2022" name="bioRxiv">
        <title>The genome of the oomycete Peronosclerospora sorghi, a cosmopolitan pathogen of maize and sorghum, is inflated with dispersed pseudogenes.</title>
        <authorList>
            <person name="Fletcher K."/>
            <person name="Martin F."/>
            <person name="Isakeit T."/>
            <person name="Cavanaugh K."/>
            <person name="Magill C."/>
            <person name="Michelmore R."/>
        </authorList>
    </citation>
    <scope>NUCLEOTIDE SEQUENCE [LARGE SCALE GENOMIC DNA]</scope>
    <source>
        <strain evidence="1">P6</strain>
    </source>
</reference>
<organism evidence="1 2">
    <name type="scientific">Peronosclerospora sorghi</name>
    <dbReference type="NCBI Taxonomy" id="230839"/>
    <lineage>
        <taxon>Eukaryota</taxon>
        <taxon>Sar</taxon>
        <taxon>Stramenopiles</taxon>
        <taxon>Oomycota</taxon>
        <taxon>Peronosporomycetes</taxon>
        <taxon>Peronosporales</taxon>
        <taxon>Peronosporaceae</taxon>
        <taxon>Peronosclerospora</taxon>
    </lineage>
</organism>
<dbReference type="Proteomes" id="UP001163321">
    <property type="component" value="Chromosome 8"/>
</dbReference>